<organism evidence="2 3">
    <name type="scientific">Phialophora macrospora</name>
    <dbReference type="NCBI Taxonomy" id="1851006"/>
    <lineage>
        <taxon>Eukaryota</taxon>
        <taxon>Fungi</taxon>
        <taxon>Dikarya</taxon>
        <taxon>Ascomycota</taxon>
        <taxon>Pezizomycotina</taxon>
        <taxon>Eurotiomycetes</taxon>
        <taxon>Chaetothyriomycetidae</taxon>
        <taxon>Chaetothyriales</taxon>
        <taxon>Herpotrichiellaceae</taxon>
        <taxon>Phialophora</taxon>
    </lineage>
</organism>
<accession>A0A0D2FPQ4</accession>
<name>A0A0D2FPQ4_9EURO</name>
<evidence type="ECO:0000256" key="1">
    <source>
        <dbReference type="ARBA" id="ARBA00023002"/>
    </source>
</evidence>
<proteinExistence type="predicted"/>
<reference evidence="2 3" key="1">
    <citation type="submission" date="2015-01" db="EMBL/GenBank/DDBJ databases">
        <title>The Genome Sequence of Capronia semiimmersa CBS27337.</title>
        <authorList>
            <consortium name="The Broad Institute Genomics Platform"/>
            <person name="Cuomo C."/>
            <person name="de Hoog S."/>
            <person name="Gorbushina A."/>
            <person name="Stielow B."/>
            <person name="Teixiera M."/>
            <person name="Abouelleil A."/>
            <person name="Chapman S.B."/>
            <person name="Priest M."/>
            <person name="Young S.K."/>
            <person name="Wortman J."/>
            <person name="Nusbaum C."/>
            <person name="Birren B."/>
        </authorList>
    </citation>
    <scope>NUCLEOTIDE SEQUENCE [LARGE SCALE GENOMIC DNA]</scope>
    <source>
        <strain evidence="2 3">CBS 27337</strain>
    </source>
</reference>
<protein>
    <recommendedName>
        <fullName evidence="4">HypA-like protein</fullName>
    </recommendedName>
</protein>
<dbReference type="STRING" id="5601.A0A0D2FPQ4"/>
<sequence>MLARSPFILTGFVSSLTKLGTRNTKFTFHRFQHPRSMATASRIELDPAAAGVYHVPDISAEAGTVGSQLLQENHDKYHMYFNTSGFHNHIAHHLLTIYALGASPEEIKKAFDFNHTYQRQQFPVKERNVESMDDPEEFKKFLGKEQYFHDFEVFFRKQIEEKGWEQVLNEHVFARTEHAERILDRMFAGFLHPLIHLGFGVEFKQPAIIVEALAQACTHDGWPGSFLHFAEEAAKSTKSSKSLVQLINSARANDKLRKSAHWEDGNKLSDGVFVRAPDEMIALASQWSVKPEELEQKTAEMINAAIYFTGAAQKPGKQVKFDFYYMHSVNCSIFFSAFVKEPWMKVEDKARLLEWKGRIDLALYVSRACPELLIDEINNYQPKHPSDGWSGIIRRVDQFLDDGHASKLVRALANSEQACKPYEKQPEDVFPIKGDMFLKLGHMAIDSVEASGPKWVRSAGFEEAWEEIPARAKL</sequence>
<keyword evidence="3" id="KW-1185">Reference proteome</keyword>
<gene>
    <name evidence="2" type="ORF">PV04_04469</name>
</gene>
<dbReference type="EMBL" id="KN846958">
    <property type="protein sequence ID" value="KIW68530.1"/>
    <property type="molecule type" value="Genomic_DNA"/>
</dbReference>
<evidence type="ECO:0000313" key="2">
    <source>
        <dbReference type="EMBL" id="KIW68530.1"/>
    </source>
</evidence>
<evidence type="ECO:0008006" key="4">
    <source>
        <dbReference type="Google" id="ProtNLM"/>
    </source>
</evidence>
<dbReference type="Pfam" id="PF14027">
    <property type="entry name" value="Questin_oxidase"/>
    <property type="match status" value="1"/>
</dbReference>
<dbReference type="PANTHER" id="PTHR35870:SF1">
    <property type="entry name" value="PROTEIN, PUTATIVE (AFU_ORTHOLOGUE AFUA_5G03330)-RELATED"/>
    <property type="match status" value="1"/>
</dbReference>
<dbReference type="PANTHER" id="PTHR35870">
    <property type="entry name" value="PROTEIN, PUTATIVE (AFU_ORTHOLOGUE AFUA_5G03330)-RELATED"/>
    <property type="match status" value="1"/>
</dbReference>
<keyword evidence="1" id="KW-0560">Oxidoreductase</keyword>
<dbReference type="InterPro" id="IPR025337">
    <property type="entry name" value="Questin_oxidase-like"/>
</dbReference>
<dbReference type="AlphaFoldDB" id="A0A0D2FPQ4"/>
<dbReference type="Proteomes" id="UP000054266">
    <property type="component" value="Unassembled WGS sequence"/>
</dbReference>
<evidence type="ECO:0000313" key="3">
    <source>
        <dbReference type="Proteomes" id="UP000054266"/>
    </source>
</evidence>
<dbReference type="HOGENOM" id="CLU_019145_2_1_1"/>
<dbReference type="GO" id="GO:0016491">
    <property type="term" value="F:oxidoreductase activity"/>
    <property type="evidence" value="ECO:0007669"/>
    <property type="project" value="UniProtKB-KW"/>
</dbReference>